<dbReference type="GO" id="GO:0005891">
    <property type="term" value="C:voltage-gated calcium channel complex"/>
    <property type="evidence" value="ECO:0007669"/>
    <property type="project" value="TreeGrafter"/>
</dbReference>
<dbReference type="OrthoDB" id="1922840at2759"/>
<evidence type="ECO:0008006" key="3">
    <source>
        <dbReference type="Google" id="ProtNLM"/>
    </source>
</evidence>
<dbReference type="PANTHER" id="PTHR10166:SF37">
    <property type="entry name" value="STOLID, ISOFORM H"/>
    <property type="match status" value="1"/>
</dbReference>
<feature type="non-terminal residue" evidence="1">
    <location>
        <position position="1"/>
    </location>
</feature>
<proteinExistence type="predicted"/>
<feature type="non-terminal residue" evidence="1">
    <location>
        <position position="106"/>
    </location>
</feature>
<organism evidence="1 2">
    <name type="scientific">Ostreobium quekettii</name>
    <dbReference type="NCBI Taxonomy" id="121088"/>
    <lineage>
        <taxon>Eukaryota</taxon>
        <taxon>Viridiplantae</taxon>
        <taxon>Chlorophyta</taxon>
        <taxon>core chlorophytes</taxon>
        <taxon>Ulvophyceae</taxon>
        <taxon>TCBD clade</taxon>
        <taxon>Bryopsidales</taxon>
        <taxon>Ostreobineae</taxon>
        <taxon>Ostreobiaceae</taxon>
        <taxon>Ostreobium</taxon>
    </lineage>
</organism>
<dbReference type="SUPFAM" id="SSF53300">
    <property type="entry name" value="vWA-like"/>
    <property type="match status" value="1"/>
</dbReference>
<sequence length="106" mass="11151">RHSVWYKAATSEPKNVVIIVQAGRSMGDQFHFGGGGAAKTRWDVARDTVNGILLTLDQTIDQVNIVSYNSRAVLLGGASLITASPENVKALVAALDDVSPLDGTDG</sequence>
<dbReference type="InterPro" id="IPR051173">
    <property type="entry name" value="Ca_channel_alpha-2/delta"/>
</dbReference>
<dbReference type="GO" id="GO:0005245">
    <property type="term" value="F:voltage-gated calcium channel activity"/>
    <property type="evidence" value="ECO:0007669"/>
    <property type="project" value="TreeGrafter"/>
</dbReference>
<keyword evidence="2" id="KW-1185">Reference proteome</keyword>
<dbReference type="Proteomes" id="UP000708148">
    <property type="component" value="Unassembled WGS sequence"/>
</dbReference>
<dbReference type="PANTHER" id="PTHR10166">
    <property type="entry name" value="VOLTAGE-DEPENDENT CALCIUM CHANNEL SUBUNIT ALPHA-2/DELTA-RELATED"/>
    <property type="match status" value="1"/>
</dbReference>
<protein>
    <recommendedName>
        <fullName evidence="3">VWFA domain-containing protein</fullName>
    </recommendedName>
</protein>
<evidence type="ECO:0000313" key="2">
    <source>
        <dbReference type="Proteomes" id="UP000708148"/>
    </source>
</evidence>
<name>A0A8S1J8Q9_9CHLO</name>
<gene>
    <name evidence="1" type="ORF">OSTQU699_LOCUS9447</name>
</gene>
<evidence type="ECO:0000313" key="1">
    <source>
        <dbReference type="EMBL" id="CAD7704090.1"/>
    </source>
</evidence>
<dbReference type="Gene3D" id="3.40.50.410">
    <property type="entry name" value="von Willebrand factor, type A domain"/>
    <property type="match status" value="1"/>
</dbReference>
<comment type="caution">
    <text evidence="1">The sequence shown here is derived from an EMBL/GenBank/DDBJ whole genome shotgun (WGS) entry which is preliminary data.</text>
</comment>
<dbReference type="AlphaFoldDB" id="A0A8S1J8Q9"/>
<reference evidence="1" key="1">
    <citation type="submission" date="2020-12" db="EMBL/GenBank/DDBJ databases">
        <authorList>
            <person name="Iha C."/>
        </authorList>
    </citation>
    <scope>NUCLEOTIDE SEQUENCE</scope>
</reference>
<accession>A0A8S1J8Q9</accession>
<dbReference type="InterPro" id="IPR036465">
    <property type="entry name" value="vWFA_dom_sf"/>
</dbReference>
<dbReference type="EMBL" id="CAJHUC010002628">
    <property type="protein sequence ID" value="CAD7704090.1"/>
    <property type="molecule type" value="Genomic_DNA"/>
</dbReference>